<dbReference type="InterPro" id="IPR052437">
    <property type="entry name" value="Pectin_Meth_Modulator"/>
</dbReference>
<comment type="caution">
    <text evidence="8">The sequence shown here is derived from an EMBL/GenBank/DDBJ whole genome shotgun (WGS) entry which is preliminary data.</text>
</comment>
<dbReference type="PANTHER" id="PTHR31265">
    <property type="entry name" value="OS02G0527500 PROTEIN-RELATED"/>
    <property type="match status" value="1"/>
</dbReference>
<reference evidence="8" key="2">
    <citation type="submission" date="2020-03" db="EMBL/GenBank/DDBJ databases">
        <title>Walnut 2.0.</title>
        <authorList>
            <person name="Marrano A."/>
            <person name="Britton M."/>
            <person name="Zimin A.V."/>
            <person name="Zaini P.A."/>
            <person name="Workman R."/>
            <person name="Puiu D."/>
            <person name="Bianco L."/>
            <person name="Allen B.J."/>
            <person name="Troggio M."/>
            <person name="Leslie C.A."/>
            <person name="Timp W."/>
            <person name="Dendekar A."/>
            <person name="Salzberg S.L."/>
            <person name="Neale D.B."/>
        </authorList>
    </citation>
    <scope>NUCLEOTIDE SEQUENCE</scope>
    <source>
        <tissue evidence="8">Leaves</tissue>
    </source>
</reference>
<feature type="domain" description="DUF642" evidence="7">
    <location>
        <begin position="38"/>
        <end position="203"/>
    </location>
</feature>
<keyword evidence="3" id="KW-0964">Secreted</keyword>
<evidence type="ECO:0000313" key="9">
    <source>
        <dbReference type="Proteomes" id="UP000619265"/>
    </source>
</evidence>
<organism evidence="8 9">
    <name type="scientific">Juglans regia</name>
    <name type="common">English walnut</name>
    <dbReference type="NCBI Taxonomy" id="51240"/>
    <lineage>
        <taxon>Eukaryota</taxon>
        <taxon>Viridiplantae</taxon>
        <taxon>Streptophyta</taxon>
        <taxon>Embryophyta</taxon>
        <taxon>Tracheophyta</taxon>
        <taxon>Spermatophyta</taxon>
        <taxon>Magnoliopsida</taxon>
        <taxon>eudicotyledons</taxon>
        <taxon>Gunneridae</taxon>
        <taxon>Pentapetalae</taxon>
        <taxon>rosids</taxon>
        <taxon>fabids</taxon>
        <taxon>Fagales</taxon>
        <taxon>Juglandaceae</taxon>
        <taxon>Juglans</taxon>
    </lineage>
</organism>
<evidence type="ECO:0000256" key="6">
    <source>
        <dbReference type="SAM" id="SignalP"/>
    </source>
</evidence>
<evidence type="ECO:0000256" key="3">
    <source>
        <dbReference type="ARBA" id="ARBA00022525"/>
    </source>
</evidence>
<evidence type="ECO:0000313" key="8">
    <source>
        <dbReference type="EMBL" id="KAF5479817.1"/>
    </source>
</evidence>
<dbReference type="Gene3D" id="2.60.120.260">
    <property type="entry name" value="Galactose-binding domain-like"/>
    <property type="match status" value="1"/>
</dbReference>
<dbReference type="Proteomes" id="UP000619265">
    <property type="component" value="Unassembled WGS sequence"/>
</dbReference>
<dbReference type="Pfam" id="PF04862">
    <property type="entry name" value="DUF642"/>
    <property type="match status" value="2"/>
</dbReference>
<reference evidence="8" key="1">
    <citation type="submission" date="2015-10" db="EMBL/GenBank/DDBJ databases">
        <authorList>
            <person name="Martinez-Garcia P.J."/>
            <person name="Crepeau M.W."/>
            <person name="Puiu D."/>
            <person name="Gonzalez-Ibeas D."/>
            <person name="Whalen J."/>
            <person name="Stevens K."/>
            <person name="Paul R."/>
            <person name="Butterfield T."/>
            <person name="Britton M."/>
            <person name="Reagan R."/>
            <person name="Chakraborty S."/>
            <person name="Walawage S.L."/>
            <person name="Vasquez-Gross H.A."/>
            <person name="Cardeno C."/>
            <person name="Famula R."/>
            <person name="Pratt K."/>
            <person name="Kuruganti S."/>
            <person name="Aradhya M.K."/>
            <person name="Leslie C.A."/>
            <person name="Dandekar A.M."/>
            <person name="Salzberg S.L."/>
            <person name="Wegrzyn J.L."/>
            <person name="Langley C.H."/>
            <person name="Neale D.B."/>
        </authorList>
    </citation>
    <scope>NUCLEOTIDE SEQUENCE</scope>
    <source>
        <tissue evidence="8">Leaves</tissue>
    </source>
</reference>
<proteinExistence type="predicted"/>
<dbReference type="EMBL" id="LIHL02000001">
    <property type="protein sequence ID" value="KAF5479817.1"/>
    <property type="molecule type" value="Genomic_DNA"/>
</dbReference>
<accession>A0A833YAT7</accession>
<evidence type="ECO:0000256" key="5">
    <source>
        <dbReference type="ARBA" id="ARBA00023180"/>
    </source>
</evidence>
<keyword evidence="5" id="KW-0325">Glycoprotein</keyword>
<sequence>VTSIKSMLYGPSLLSVPMKTQPEILFLTLLFLGLASADLLQNPDFESPPANLPEKFTSPFVLSSQNNTIPGWTFEGTVLYVKASQNVSLPGSGHAIQLGQDGKINQTFIANGDIMDYVLTFTLASVGQNCSANTDIALAVSAPDSSRVFSLKQLHGKETWESYGHYLGSWGDGENVNLVFQSQTSESYPNSTCWPVIDTILLKSVGTLPESKDNQLPNGGFETGPDFLSNSSEGVLLDENPSLVHSPLRGWSVLGTVKYIDSKHFFVPQGNAAVEIVSGVSAGIKTAATLKEGSTYNLEFTLGDANDTCVGDFIVEAQTGSTAQNFSLASSGIGSAKNISVTFKAGPSPTVIGFLSYTTTQTKDGEFCGPVVDHVVLGASYGQKLEMQLKVLISLYILVAILQIP</sequence>
<name>A0A833YAT7_JUGRE</name>
<feature type="non-terminal residue" evidence="8">
    <location>
        <position position="1"/>
    </location>
</feature>
<dbReference type="PANTHER" id="PTHR31265:SF28">
    <property type="entry name" value="EMB|CAB87702.1"/>
    <property type="match status" value="1"/>
</dbReference>
<comment type="subcellular location">
    <subcellularLocation>
        <location evidence="1">Cell envelope</location>
    </subcellularLocation>
    <subcellularLocation>
        <location evidence="2">Secreted</location>
    </subcellularLocation>
</comment>
<dbReference type="Gramene" id="Jr01_06570_p1">
    <property type="protein sequence ID" value="cds.Jr01_06570_p1"/>
    <property type="gene ID" value="Jr01_06570"/>
</dbReference>
<gene>
    <name evidence="8" type="ORF">F2P56_000608</name>
</gene>
<dbReference type="AlphaFoldDB" id="A0A833YAT7"/>
<feature type="domain" description="DUF642" evidence="7">
    <location>
        <begin position="215"/>
        <end position="376"/>
    </location>
</feature>
<keyword evidence="4 6" id="KW-0732">Signal</keyword>
<protein>
    <recommendedName>
        <fullName evidence="7">DUF642 domain-containing protein</fullName>
    </recommendedName>
</protein>
<evidence type="ECO:0000256" key="1">
    <source>
        <dbReference type="ARBA" id="ARBA00004196"/>
    </source>
</evidence>
<dbReference type="GO" id="GO:0005576">
    <property type="term" value="C:extracellular region"/>
    <property type="evidence" value="ECO:0007669"/>
    <property type="project" value="UniProtKB-SubCell"/>
</dbReference>
<feature type="signal peptide" evidence="6">
    <location>
        <begin position="1"/>
        <end position="37"/>
    </location>
</feature>
<evidence type="ECO:0000256" key="2">
    <source>
        <dbReference type="ARBA" id="ARBA00004613"/>
    </source>
</evidence>
<dbReference type="InterPro" id="IPR006946">
    <property type="entry name" value="DGR2-like_dom"/>
</dbReference>
<feature type="chain" id="PRO_5032928693" description="DUF642 domain-containing protein" evidence="6">
    <location>
        <begin position="38"/>
        <end position="405"/>
    </location>
</feature>
<evidence type="ECO:0000256" key="4">
    <source>
        <dbReference type="ARBA" id="ARBA00022729"/>
    </source>
</evidence>
<evidence type="ECO:0000259" key="7">
    <source>
        <dbReference type="Pfam" id="PF04862"/>
    </source>
</evidence>